<sequence length="216" mass="24238">MESELSREVSTMATSMQHVTWQPLGSVVREAFTDYTESQEILVAYWDSSQDQHLADHDLTITSQGQSFQPRFLPGDPSTPIIHISQCRLDISRCDELSRLTSQSVSSYSSIENRLERVALPGSVVRSFLSHLAFPRGTAVRNTPHFDDGDEWVYTRCLLADFTGLSEAQATNLSSRGNLSCVASVVLMRDRDSADNDTSAEWDLMFVVHKVLPHRE</sequence>
<proteinExistence type="predicted"/>
<keyword evidence="2" id="KW-1185">Reference proteome</keyword>
<name>A0AAN6N8I8_9PEZI</name>
<comment type="caution">
    <text evidence="1">The sequence shown here is derived from an EMBL/GenBank/DDBJ whole genome shotgun (WGS) entry which is preliminary data.</text>
</comment>
<dbReference type="EMBL" id="MU853787">
    <property type="protein sequence ID" value="KAK3941139.1"/>
    <property type="molecule type" value="Genomic_DNA"/>
</dbReference>
<accession>A0AAN6N8I8</accession>
<evidence type="ECO:0000313" key="1">
    <source>
        <dbReference type="EMBL" id="KAK3941139.1"/>
    </source>
</evidence>
<dbReference type="Proteomes" id="UP001303473">
    <property type="component" value="Unassembled WGS sequence"/>
</dbReference>
<reference evidence="2" key="1">
    <citation type="journal article" date="2023" name="Mol. Phylogenet. Evol.">
        <title>Genome-scale phylogeny and comparative genomics of the fungal order Sordariales.</title>
        <authorList>
            <person name="Hensen N."/>
            <person name="Bonometti L."/>
            <person name="Westerberg I."/>
            <person name="Brannstrom I.O."/>
            <person name="Guillou S."/>
            <person name="Cros-Aarteil S."/>
            <person name="Calhoun S."/>
            <person name="Haridas S."/>
            <person name="Kuo A."/>
            <person name="Mondo S."/>
            <person name="Pangilinan J."/>
            <person name="Riley R."/>
            <person name="LaButti K."/>
            <person name="Andreopoulos B."/>
            <person name="Lipzen A."/>
            <person name="Chen C."/>
            <person name="Yan M."/>
            <person name="Daum C."/>
            <person name="Ng V."/>
            <person name="Clum A."/>
            <person name="Steindorff A."/>
            <person name="Ohm R.A."/>
            <person name="Martin F."/>
            <person name="Silar P."/>
            <person name="Natvig D.O."/>
            <person name="Lalanne C."/>
            <person name="Gautier V."/>
            <person name="Ament-Velasquez S.L."/>
            <person name="Kruys A."/>
            <person name="Hutchinson M.I."/>
            <person name="Powell A.J."/>
            <person name="Barry K."/>
            <person name="Miller A.N."/>
            <person name="Grigoriev I.V."/>
            <person name="Debuchy R."/>
            <person name="Gladieux P."/>
            <person name="Hiltunen Thoren M."/>
            <person name="Johannesson H."/>
        </authorList>
    </citation>
    <scope>NUCLEOTIDE SEQUENCE [LARGE SCALE GENOMIC DNA]</scope>
    <source>
        <strain evidence="2">CBS 340.73</strain>
    </source>
</reference>
<dbReference type="AlphaFoldDB" id="A0AAN6N8I8"/>
<gene>
    <name evidence="1" type="ORF">QBC46DRAFT_383768</name>
</gene>
<protein>
    <submittedName>
        <fullName evidence="1">Uncharacterized protein</fullName>
    </submittedName>
</protein>
<organism evidence="1 2">
    <name type="scientific">Diplogelasinospora grovesii</name>
    <dbReference type="NCBI Taxonomy" id="303347"/>
    <lineage>
        <taxon>Eukaryota</taxon>
        <taxon>Fungi</taxon>
        <taxon>Dikarya</taxon>
        <taxon>Ascomycota</taxon>
        <taxon>Pezizomycotina</taxon>
        <taxon>Sordariomycetes</taxon>
        <taxon>Sordariomycetidae</taxon>
        <taxon>Sordariales</taxon>
        <taxon>Diplogelasinosporaceae</taxon>
        <taxon>Diplogelasinospora</taxon>
    </lineage>
</organism>
<evidence type="ECO:0000313" key="2">
    <source>
        <dbReference type="Proteomes" id="UP001303473"/>
    </source>
</evidence>